<evidence type="ECO:0000313" key="21">
    <source>
        <dbReference type="Proteomes" id="UP000014680"/>
    </source>
</evidence>
<dbReference type="Pfam" id="PF00702">
    <property type="entry name" value="Hydrolase"/>
    <property type="match status" value="1"/>
</dbReference>
<feature type="active site" description="4-aspartylphosphate intermediate" evidence="13">
    <location>
        <position position="410"/>
    </location>
</feature>
<feature type="transmembrane region" description="Helical" evidence="16">
    <location>
        <begin position="88"/>
        <end position="113"/>
    </location>
</feature>
<dbReference type="Gene3D" id="3.40.1110.10">
    <property type="entry name" value="Calcium-transporting ATPase, cytoplasmic domain N"/>
    <property type="match status" value="1"/>
</dbReference>
<dbReference type="GO" id="GO:0016887">
    <property type="term" value="F:ATP hydrolysis activity"/>
    <property type="evidence" value="ECO:0007669"/>
    <property type="project" value="InterPro"/>
</dbReference>
<dbReference type="GO" id="GO:0000287">
    <property type="term" value="F:magnesium ion binding"/>
    <property type="evidence" value="ECO:0007669"/>
    <property type="project" value="UniProtKB-UniRule"/>
</dbReference>
<dbReference type="PANTHER" id="PTHR24092:SF5">
    <property type="entry name" value="PHOSPHOLIPID-TRANSPORTING ATPASE"/>
    <property type="match status" value="1"/>
</dbReference>
<dbReference type="GO" id="GO:0006897">
    <property type="term" value="P:endocytosis"/>
    <property type="evidence" value="ECO:0007669"/>
    <property type="project" value="TreeGrafter"/>
</dbReference>
<feature type="domain" description="P-type ATPase C-terminal" evidence="19">
    <location>
        <begin position="797"/>
        <end position="1020"/>
    </location>
</feature>
<evidence type="ECO:0000259" key="17">
    <source>
        <dbReference type="Pfam" id="PF00122"/>
    </source>
</evidence>
<feature type="transmembrane region" description="Helical" evidence="16">
    <location>
        <begin position="911"/>
        <end position="932"/>
    </location>
</feature>
<feature type="domain" description="P-type ATPase A" evidence="17">
    <location>
        <begin position="165"/>
        <end position="300"/>
    </location>
</feature>
<feature type="transmembrane region" description="Helical" evidence="16">
    <location>
        <begin position="832"/>
        <end position="853"/>
    </location>
</feature>
<evidence type="ECO:0000256" key="11">
    <source>
        <dbReference type="ARBA" id="ARBA00023136"/>
    </source>
</evidence>
<dbReference type="GO" id="GO:0005768">
    <property type="term" value="C:endosome"/>
    <property type="evidence" value="ECO:0007669"/>
    <property type="project" value="TreeGrafter"/>
</dbReference>
<comment type="subcellular location">
    <subcellularLocation>
        <location evidence="2">Endomembrane system</location>
    </subcellularLocation>
    <subcellularLocation>
        <location evidence="1 16">Membrane</location>
        <topology evidence="1 16">Multi-pass membrane protein</topology>
    </subcellularLocation>
</comment>
<gene>
    <name evidence="20" type="ORF">EIN_093540</name>
</gene>
<feature type="binding site" evidence="14">
    <location>
        <position position="559"/>
    </location>
    <ligand>
        <name>ATP</name>
        <dbReference type="ChEBI" id="CHEBI:30616"/>
    </ligand>
</feature>
<feature type="domain" description="P-type ATPase N-terminal" evidence="18">
    <location>
        <begin position="70"/>
        <end position="122"/>
    </location>
</feature>
<comment type="catalytic activity">
    <reaction evidence="12 16">
        <text>ATP + H2O + phospholipidSide 1 = ADP + phosphate + phospholipidSide 2.</text>
        <dbReference type="EC" id="7.6.2.1"/>
    </reaction>
</comment>
<evidence type="ECO:0000256" key="3">
    <source>
        <dbReference type="ARBA" id="ARBA00008109"/>
    </source>
</evidence>
<dbReference type="SFLD" id="SFLDF00027">
    <property type="entry name" value="p-type_atpase"/>
    <property type="match status" value="1"/>
</dbReference>
<dbReference type="InterPro" id="IPR006539">
    <property type="entry name" value="P-type_ATPase_IV"/>
</dbReference>
<dbReference type="AlphaFoldDB" id="A0A0A1TZY0"/>
<evidence type="ECO:0000256" key="5">
    <source>
        <dbReference type="ARBA" id="ARBA00022723"/>
    </source>
</evidence>
<feature type="binding site" evidence="14">
    <location>
        <position position="667"/>
    </location>
    <ligand>
        <name>ATP</name>
        <dbReference type="ChEBI" id="CHEBI:30616"/>
    </ligand>
</feature>
<dbReference type="PANTHER" id="PTHR24092">
    <property type="entry name" value="PROBABLE PHOSPHOLIPID-TRANSPORTING ATPASE"/>
    <property type="match status" value="1"/>
</dbReference>
<dbReference type="Gene3D" id="2.70.150.10">
    <property type="entry name" value="Calcium-transporting ATPase, cytoplasmic transduction domain A"/>
    <property type="match status" value="1"/>
</dbReference>
<feature type="transmembrane region" description="Helical" evidence="16">
    <location>
        <begin position="342"/>
        <end position="366"/>
    </location>
</feature>
<dbReference type="SUPFAM" id="SSF81665">
    <property type="entry name" value="Calcium ATPase, transmembrane domain M"/>
    <property type="match status" value="1"/>
</dbReference>
<dbReference type="InterPro" id="IPR023298">
    <property type="entry name" value="ATPase_P-typ_TM_dom_sf"/>
</dbReference>
<evidence type="ECO:0000256" key="2">
    <source>
        <dbReference type="ARBA" id="ARBA00004308"/>
    </source>
</evidence>
<feature type="binding site" evidence="14">
    <location>
        <position position="411"/>
    </location>
    <ligand>
        <name>ATP</name>
        <dbReference type="ChEBI" id="CHEBI:30616"/>
    </ligand>
</feature>
<dbReference type="OrthoDB" id="377733at2759"/>
<feature type="binding site" evidence="14">
    <location>
        <position position="746"/>
    </location>
    <ligand>
        <name>ATP</name>
        <dbReference type="ChEBI" id="CHEBI:30616"/>
    </ligand>
</feature>
<dbReference type="Pfam" id="PF16212">
    <property type="entry name" value="PhoLip_ATPase_C"/>
    <property type="match status" value="1"/>
</dbReference>
<feature type="binding site" evidence="14">
    <location>
        <position position="752"/>
    </location>
    <ligand>
        <name>ATP</name>
        <dbReference type="ChEBI" id="CHEBI:30616"/>
    </ligand>
</feature>
<keyword evidence="4 16" id="KW-0812">Transmembrane</keyword>
<dbReference type="InterPro" id="IPR036412">
    <property type="entry name" value="HAD-like_sf"/>
</dbReference>
<evidence type="ECO:0000256" key="10">
    <source>
        <dbReference type="ARBA" id="ARBA00022989"/>
    </source>
</evidence>
<dbReference type="VEuPathDB" id="AmoebaDB:EIN_093540"/>
<keyword evidence="21" id="KW-1185">Reference proteome</keyword>
<feature type="binding site" evidence="15">
    <location>
        <position position="410"/>
    </location>
    <ligand>
        <name>Mg(2+)</name>
        <dbReference type="ChEBI" id="CHEBI:18420"/>
    </ligand>
</feature>
<dbReference type="Pfam" id="PF16209">
    <property type="entry name" value="PhoLip_ATPase_N"/>
    <property type="match status" value="1"/>
</dbReference>
<dbReference type="GO" id="GO:0005886">
    <property type="term" value="C:plasma membrane"/>
    <property type="evidence" value="ECO:0007669"/>
    <property type="project" value="TreeGrafter"/>
</dbReference>
<dbReference type="GO" id="GO:0005802">
    <property type="term" value="C:trans-Golgi network"/>
    <property type="evidence" value="ECO:0007669"/>
    <property type="project" value="TreeGrafter"/>
</dbReference>
<evidence type="ECO:0000256" key="1">
    <source>
        <dbReference type="ARBA" id="ARBA00004141"/>
    </source>
</evidence>
<dbReference type="InterPro" id="IPR018303">
    <property type="entry name" value="ATPase_P-typ_P_site"/>
</dbReference>
<proteinExistence type="inferred from homology"/>
<feature type="binding site" evidence="15">
    <location>
        <position position="771"/>
    </location>
    <ligand>
        <name>Mg(2+)</name>
        <dbReference type="ChEBI" id="CHEBI:18420"/>
    </ligand>
</feature>
<dbReference type="SUPFAM" id="SSF81660">
    <property type="entry name" value="Metal cation-transporting ATPase, ATP-binding domain N"/>
    <property type="match status" value="1"/>
</dbReference>
<keyword evidence="9 16" id="KW-1278">Translocase</keyword>
<keyword evidence="6 14" id="KW-0547">Nucleotide-binding</keyword>
<dbReference type="GO" id="GO:0006890">
    <property type="term" value="P:retrograde vesicle-mediated transport, Golgi to endoplasmic reticulum"/>
    <property type="evidence" value="ECO:0007669"/>
    <property type="project" value="TreeGrafter"/>
</dbReference>
<sequence length="1063" mass="121436">MEDLTPKQEDFNDFAGRMRQLYEPRYKIISQPGTVFHAQRDFRRWHQKVPFFWTYKPYYEPRTLRMPMSDKEKSKYLSNKMENNKYNWWSFIPVAYLLQFKYTYNIFFLFTVLTQFIPSCKVGYMFQHVTPLIFVLTVAVLKELFDEVHTRIQDKIINDMVYMKLTDKGEQHVISKEIKVGDIICLKKGSRVPADMIALQTTGKNGICYVKTTQFDGETDWKIRHTIPFTQVTDKQDLPLKNFVVDAETPNTDIKKFSGRIREKNFPLPLDVGYILWNGFTIVGEEVIGLVVYTGKESKLEMAREESSHKMGVTEKELNVITAVCIGLLFALVLLMTICNSIWGSFTLVAFLRYVILAAPMIPISLRVNLEFSKIFYSLLIQFDPNIPGTDVKNTNLPEALGRVDYIFMDKTGTLTMNDMVFKKLAIENRENITANEIEKTQADVNALLERSGEDIYGETSDPVLRVLFGMALCHNVTPSLMANGQIDFQSSSVDEYALVTFVKQIGIELIERDTESMTLRTDKFTLKIKICGVIPFTSERKRMGIIVQIHDRYILLIKGAEVVMKRMLPNEWCVDKSTEFAREGLRGLVYGYRVMTQDEFDTYESDLATANSSLTEREEKVYDLYNSIEHDLQLLGVTGVEDKLQEGVPQAIELIQRADIKTWVLTGDKVETATGIAQTSGILPYDTEVIYIKGNLDEVANIVRTTNSIEKGIIIEGETLEKCLDCFPKSFFKFCEVSKAVVCARCSPQQKTKVVVAANKLGKNSCAVGDGGNDVGMIREAVVGIGVKGREGREAALAADFSTSQFSYISDLFLWHGRTAYKRTATLSHLIIHRGIIYTIMQIIFSAVFKFAPLPLFVGWYTILFTVFFNEVPIMLIVTDFDMYRSSTNKFPEIYKQLRESRDLSLKVQFQWICTSIFQGTLIILVALILTHEQKEMDTLAFAVLNLVFLIDCISCVKTWNWYMVLGYIGSLAFIFGIFYILPSSIHDTSYIKTSKFFKDMAICIVAPLFPRVFMFFFNLITPPKIAKLERNTGISFTLSPNPLVVLQENIQTNDTKYSLLN</sequence>
<feature type="binding site" evidence="14">
    <location>
        <position position="412"/>
    </location>
    <ligand>
        <name>ATP</name>
        <dbReference type="ChEBI" id="CHEBI:30616"/>
    </ligand>
</feature>
<feature type="binding site" evidence="15">
    <location>
        <position position="412"/>
    </location>
    <ligand>
        <name>Mg(2+)</name>
        <dbReference type="ChEBI" id="CHEBI:18420"/>
    </ligand>
</feature>
<evidence type="ECO:0000256" key="6">
    <source>
        <dbReference type="ARBA" id="ARBA00022741"/>
    </source>
</evidence>
<evidence type="ECO:0000256" key="14">
    <source>
        <dbReference type="PIRSR" id="PIRSR606539-2"/>
    </source>
</evidence>
<feature type="binding site" evidence="14">
    <location>
        <position position="774"/>
    </location>
    <ligand>
        <name>ATP</name>
        <dbReference type="ChEBI" id="CHEBI:30616"/>
    </ligand>
</feature>
<dbReference type="GO" id="GO:0140326">
    <property type="term" value="F:ATPase-coupled intramembrane lipid transporter activity"/>
    <property type="evidence" value="ECO:0007669"/>
    <property type="project" value="UniProtKB-EC"/>
</dbReference>
<dbReference type="NCBIfam" id="TIGR01494">
    <property type="entry name" value="ATPase_P-type"/>
    <property type="match status" value="2"/>
</dbReference>
<keyword evidence="8 15" id="KW-0460">Magnesium</keyword>
<dbReference type="GO" id="GO:0045332">
    <property type="term" value="P:phospholipid translocation"/>
    <property type="evidence" value="ECO:0007669"/>
    <property type="project" value="TreeGrafter"/>
</dbReference>
<dbReference type="PROSITE" id="PS00154">
    <property type="entry name" value="ATPASE_E1_E2"/>
    <property type="match status" value="1"/>
</dbReference>
<feature type="binding site" evidence="14">
    <location>
        <position position="537"/>
    </location>
    <ligand>
        <name>ATP</name>
        <dbReference type="ChEBI" id="CHEBI:30616"/>
    </ligand>
</feature>
<organism evidence="20 21">
    <name type="scientific">Entamoeba invadens IP1</name>
    <dbReference type="NCBI Taxonomy" id="370355"/>
    <lineage>
        <taxon>Eukaryota</taxon>
        <taxon>Amoebozoa</taxon>
        <taxon>Evosea</taxon>
        <taxon>Archamoebae</taxon>
        <taxon>Mastigamoebida</taxon>
        <taxon>Entamoebidae</taxon>
        <taxon>Entamoeba</taxon>
    </lineage>
</organism>
<evidence type="ECO:0000313" key="20">
    <source>
        <dbReference type="EMBL" id="ELP87197.1"/>
    </source>
</evidence>
<evidence type="ECO:0000256" key="12">
    <source>
        <dbReference type="ARBA" id="ARBA00034036"/>
    </source>
</evidence>
<keyword evidence="5 15" id="KW-0479">Metal-binding</keyword>
<dbReference type="SFLD" id="SFLDS00003">
    <property type="entry name" value="Haloacid_Dehalogenase"/>
    <property type="match status" value="1"/>
</dbReference>
<dbReference type="GeneID" id="14886207"/>
<evidence type="ECO:0000256" key="7">
    <source>
        <dbReference type="ARBA" id="ARBA00022840"/>
    </source>
</evidence>
<evidence type="ECO:0000259" key="18">
    <source>
        <dbReference type="Pfam" id="PF16209"/>
    </source>
</evidence>
<dbReference type="Pfam" id="PF00122">
    <property type="entry name" value="E1-E2_ATPase"/>
    <property type="match status" value="1"/>
</dbReference>
<feature type="binding site" evidence="14">
    <location>
        <position position="496"/>
    </location>
    <ligand>
        <name>ATP</name>
        <dbReference type="ChEBI" id="CHEBI:30616"/>
    </ligand>
</feature>
<dbReference type="KEGG" id="eiv:EIN_093540"/>
<keyword evidence="10 16" id="KW-1133">Transmembrane helix</keyword>
<feature type="transmembrane region" description="Helical" evidence="16">
    <location>
        <begin position="125"/>
        <end position="145"/>
    </location>
</feature>
<dbReference type="SUPFAM" id="SSF56784">
    <property type="entry name" value="HAD-like"/>
    <property type="match status" value="1"/>
</dbReference>
<dbReference type="InterPro" id="IPR059000">
    <property type="entry name" value="ATPase_P-type_domA"/>
</dbReference>
<dbReference type="NCBIfam" id="TIGR01652">
    <property type="entry name" value="ATPase-Plipid"/>
    <property type="match status" value="1"/>
</dbReference>
<dbReference type="Gene3D" id="3.40.50.1000">
    <property type="entry name" value="HAD superfamily/HAD-like"/>
    <property type="match status" value="1"/>
</dbReference>
<dbReference type="GO" id="GO:0005524">
    <property type="term" value="F:ATP binding"/>
    <property type="evidence" value="ECO:0007669"/>
    <property type="project" value="UniProtKB-UniRule"/>
</dbReference>
<name>A0A0A1TZY0_ENTIV</name>
<evidence type="ECO:0000256" key="4">
    <source>
        <dbReference type="ARBA" id="ARBA00022692"/>
    </source>
</evidence>
<dbReference type="PRINTS" id="PR00119">
    <property type="entry name" value="CATATPASE"/>
</dbReference>
<feature type="transmembrane region" description="Helical" evidence="16">
    <location>
        <begin position="318"/>
        <end position="336"/>
    </location>
</feature>
<feature type="binding site" evidence="14">
    <location>
        <position position="410"/>
    </location>
    <ligand>
        <name>ATP</name>
        <dbReference type="ChEBI" id="CHEBI:30616"/>
    </ligand>
</feature>
<evidence type="ECO:0000256" key="13">
    <source>
        <dbReference type="PIRSR" id="PIRSR606539-1"/>
    </source>
</evidence>
<keyword evidence="11 16" id="KW-0472">Membrane</keyword>
<dbReference type="EC" id="7.6.2.1" evidence="16"/>
<dbReference type="InterPro" id="IPR001757">
    <property type="entry name" value="P_typ_ATPase"/>
</dbReference>
<comment type="cofactor">
    <cofactor evidence="15">
        <name>Mg(2+)</name>
        <dbReference type="ChEBI" id="CHEBI:18420"/>
    </cofactor>
</comment>
<dbReference type="InterPro" id="IPR032630">
    <property type="entry name" value="P_typ_ATPase_c"/>
</dbReference>
<accession>A0A0A1TZY0</accession>
<dbReference type="InterPro" id="IPR023299">
    <property type="entry name" value="ATPase_P-typ_cyto_dom_N"/>
</dbReference>
<keyword evidence="7 14" id="KW-0067">ATP-binding</keyword>
<protein>
    <recommendedName>
        <fullName evidence="16">Phospholipid-transporting ATPase</fullName>
        <ecNumber evidence="16">7.6.2.1</ecNumber>
    </recommendedName>
</protein>
<dbReference type="InterPro" id="IPR023214">
    <property type="entry name" value="HAD_sf"/>
</dbReference>
<feature type="binding site" evidence="14">
    <location>
        <position position="669"/>
    </location>
    <ligand>
        <name>ATP</name>
        <dbReference type="ChEBI" id="CHEBI:30616"/>
    </ligand>
</feature>
<feature type="binding site" evidence="14">
    <location>
        <position position="668"/>
    </location>
    <ligand>
        <name>ATP</name>
        <dbReference type="ChEBI" id="CHEBI:30616"/>
    </ligand>
</feature>
<evidence type="ECO:0000256" key="15">
    <source>
        <dbReference type="PIRSR" id="PIRSR606539-3"/>
    </source>
</evidence>
<dbReference type="Pfam" id="PF13246">
    <property type="entry name" value="Cation_ATPase"/>
    <property type="match status" value="1"/>
</dbReference>
<evidence type="ECO:0000256" key="9">
    <source>
        <dbReference type="ARBA" id="ARBA00022967"/>
    </source>
</evidence>
<dbReference type="InterPro" id="IPR032631">
    <property type="entry name" value="P-type_ATPase_N"/>
</dbReference>
<evidence type="ECO:0000256" key="8">
    <source>
        <dbReference type="ARBA" id="ARBA00022842"/>
    </source>
</evidence>
<evidence type="ECO:0000256" key="16">
    <source>
        <dbReference type="RuleBase" id="RU362033"/>
    </source>
</evidence>
<dbReference type="EMBL" id="KB206860">
    <property type="protein sequence ID" value="ELP87197.1"/>
    <property type="molecule type" value="Genomic_DNA"/>
</dbReference>
<dbReference type="SFLD" id="SFLDG00002">
    <property type="entry name" value="C1.7:_P-type_atpase_like"/>
    <property type="match status" value="1"/>
</dbReference>
<evidence type="ECO:0000259" key="19">
    <source>
        <dbReference type="Pfam" id="PF16212"/>
    </source>
</evidence>
<dbReference type="RefSeq" id="XP_004253968.1">
    <property type="nucleotide sequence ID" value="XM_004253920.1"/>
</dbReference>
<feature type="binding site" evidence="15">
    <location>
        <position position="775"/>
    </location>
    <ligand>
        <name>Mg(2+)</name>
        <dbReference type="ChEBI" id="CHEBI:18420"/>
    </ligand>
</feature>
<feature type="transmembrane region" description="Helical" evidence="16">
    <location>
        <begin position="1003"/>
        <end position="1022"/>
    </location>
</feature>
<dbReference type="InterPro" id="IPR008250">
    <property type="entry name" value="ATPase_P-typ_transduc_dom_A_sf"/>
</dbReference>
<dbReference type="SUPFAM" id="SSF81653">
    <property type="entry name" value="Calcium ATPase, transduction domain A"/>
    <property type="match status" value="1"/>
</dbReference>
<dbReference type="Proteomes" id="UP000014680">
    <property type="component" value="Unassembled WGS sequence"/>
</dbReference>
<feature type="transmembrane region" description="Helical" evidence="16">
    <location>
        <begin position="963"/>
        <end position="983"/>
    </location>
</feature>
<keyword evidence="20" id="KW-0378">Hydrolase</keyword>
<reference evidence="20 21" key="1">
    <citation type="submission" date="2012-10" db="EMBL/GenBank/DDBJ databases">
        <authorList>
            <person name="Zafar N."/>
            <person name="Inman J."/>
            <person name="Hall N."/>
            <person name="Lorenzi H."/>
            <person name="Caler E."/>
        </authorList>
    </citation>
    <scope>NUCLEOTIDE SEQUENCE [LARGE SCALE GENOMIC DNA]</scope>
    <source>
        <strain evidence="20 21">IP1</strain>
    </source>
</reference>
<feature type="transmembrane region" description="Helical" evidence="16">
    <location>
        <begin position="859"/>
        <end position="879"/>
    </location>
</feature>
<feature type="binding site" evidence="14">
    <location>
        <position position="775"/>
    </location>
    <ligand>
        <name>ATP</name>
        <dbReference type="ChEBI" id="CHEBI:30616"/>
    </ligand>
</feature>
<feature type="binding site" evidence="14">
    <location>
        <position position="587"/>
    </location>
    <ligand>
        <name>ATP</name>
        <dbReference type="ChEBI" id="CHEBI:30616"/>
    </ligand>
</feature>
<dbReference type="InterPro" id="IPR044492">
    <property type="entry name" value="P_typ_ATPase_HD_dom"/>
</dbReference>
<dbReference type="OMA" id="LANTAWM"/>
<comment type="similarity">
    <text evidence="3 16">Belongs to the cation transport ATPase (P-type) (TC 3.A.3) family. Type IV subfamily.</text>
</comment>